<organism evidence="1 2">
    <name type="scientific">Hyalomma asiaticum</name>
    <name type="common">Tick</name>
    <dbReference type="NCBI Taxonomy" id="266040"/>
    <lineage>
        <taxon>Eukaryota</taxon>
        <taxon>Metazoa</taxon>
        <taxon>Ecdysozoa</taxon>
        <taxon>Arthropoda</taxon>
        <taxon>Chelicerata</taxon>
        <taxon>Arachnida</taxon>
        <taxon>Acari</taxon>
        <taxon>Parasitiformes</taxon>
        <taxon>Ixodida</taxon>
        <taxon>Ixodoidea</taxon>
        <taxon>Ixodidae</taxon>
        <taxon>Hyalomminae</taxon>
        <taxon>Hyalomma</taxon>
    </lineage>
</organism>
<evidence type="ECO:0000313" key="2">
    <source>
        <dbReference type="Proteomes" id="UP000821845"/>
    </source>
</evidence>
<protein>
    <submittedName>
        <fullName evidence="1">Uncharacterized protein</fullName>
    </submittedName>
</protein>
<gene>
    <name evidence="1" type="ORF">HPB50_009165</name>
</gene>
<accession>A0ACB7SUN2</accession>
<keyword evidence="2" id="KW-1185">Reference proteome</keyword>
<dbReference type="EMBL" id="CM023482">
    <property type="protein sequence ID" value="KAH6938423.1"/>
    <property type="molecule type" value="Genomic_DNA"/>
</dbReference>
<proteinExistence type="predicted"/>
<sequence>MARTMASYQDTGRSVLVAAACSWCLFWTMIVNRSGGIVFVTMISEMGASRQAASWPFSLLGAVSNIFGVVTGVLLRKLPLRTVSVAGSLLVALGILLSVAFYGVIGITICIGIITAIGQGLIFPSNMVAINTYFHKYRATGSGISYVGGTLVSFIFPSLLVYMHEQYALRGTLLIVGGLSLNAVAGSLLVAKPDEDLLQRTRRQPERETAAKLLDQAGTEGDLSGRIPLSDELSFLRRPIYYVIVFTGVVFAYNLVMFSVTVVDHAMGRGLSKLQAALLLSCYGAGEFVGRVCSGIVSDKKLCHRRDIMAVGFLLASLSLLALIHGDSVVLLGSASVLFGLTGGSIMILFSVLIVEYFGLKKLPMAIGIHCLVNGLSALPRPLIIGYYRDRGSSYVGMYLMLAAVSLVTSLLWAIECFVKWRAQKATTCANQKAASVSERAASEA</sequence>
<reference evidence="1" key="1">
    <citation type="submission" date="2020-05" db="EMBL/GenBank/DDBJ databases">
        <title>Large-scale comparative analyses of tick genomes elucidate their genetic diversity and vector capacities.</title>
        <authorList>
            <person name="Jia N."/>
            <person name="Wang J."/>
            <person name="Shi W."/>
            <person name="Du L."/>
            <person name="Sun Y."/>
            <person name="Zhan W."/>
            <person name="Jiang J."/>
            <person name="Wang Q."/>
            <person name="Zhang B."/>
            <person name="Ji P."/>
            <person name="Sakyi L.B."/>
            <person name="Cui X."/>
            <person name="Yuan T."/>
            <person name="Jiang B."/>
            <person name="Yang W."/>
            <person name="Lam T.T.-Y."/>
            <person name="Chang Q."/>
            <person name="Ding S."/>
            <person name="Wang X."/>
            <person name="Zhu J."/>
            <person name="Ruan X."/>
            <person name="Zhao L."/>
            <person name="Wei J."/>
            <person name="Que T."/>
            <person name="Du C."/>
            <person name="Cheng J."/>
            <person name="Dai P."/>
            <person name="Han X."/>
            <person name="Huang E."/>
            <person name="Gao Y."/>
            <person name="Liu J."/>
            <person name="Shao H."/>
            <person name="Ye R."/>
            <person name="Li L."/>
            <person name="Wei W."/>
            <person name="Wang X."/>
            <person name="Wang C."/>
            <person name="Yang T."/>
            <person name="Huo Q."/>
            <person name="Li W."/>
            <person name="Guo W."/>
            <person name="Chen H."/>
            <person name="Zhou L."/>
            <person name="Ni X."/>
            <person name="Tian J."/>
            <person name="Zhou Y."/>
            <person name="Sheng Y."/>
            <person name="Liu T."/>
            <person name="Pan Y."/>
            <person name="Xia L."/>
            <person name="Li J."/>
            <person name="Zhao F."/>
            <person name="Cao W."/>
        </authorList>
    </citation>
    <scope>NUCLEOTIDE SEQUENCE</scope>
    <source>
        <strain evidence="1">Hyas-2018</strain>
    </source>
</reference>
<dbReference type="Proteomes" id="UP000821845">
    <property type="component" value="Chromosome 2"/>
</dbReference>
<comment type="caution">
    <text evidence="1">The sequence shown here is derived from an EMBL/GenBank/DDBJ whole genome shotgun (WGS) entry which is preliminary data.</text>
</comment>
<evidence type="ECO:0000313" key="1">
    <source>
        <dbReference type="EMBL" id="KAH6938423.1"/>
    </source>
</evidence>
<name>A0ACB7SUN2_HYAAI</name>